<accession>A0A5C5YUC3</accession>
<evidence type="ECO:0000259" key="1">
    <source>
        <dbReference type="Pfam" id="PF07755"/>
    </source>
</evidence>
<evidence type="ECO:0000313" key="4">
    <source>
        <dbReference type="Proteomes" id="UP000318478"/>
    </source>
</evidence>
<dbReference type="InterPro" id="IPR011669">
    <property type="entry name" value="DgcN-like"/>
</dbReference>
<protein>
    <recommendedName>
        <fullName evidence="5">DUF1611 domain-containing protein</fullName>
    </recommendedName>
</protein>
<comment type="caution">
    <text evidence="3">The sequence shown here is derived from an EMBL/GenBank/DDBJ whole genome shotgun (WGS) entry which is preliminary data.</text>
</comment>
<dbReference type="InterPro" id="IPR035402">
    <property type="entry name" value="DgcN-like_N"/>
</dbReference>
<organism evidence="3 4">
    <name type="scientific">Posidoniimonas polymericola</name>
    <dbReference type="NCBI Taxonomy" id="2528002"/>
    <lineage>
        <taxon>Bacteria</taxon>
        <taxon>Pseudomonadati</taxon>
        <taxon>Planctomycetota</taxon>
        <taxon>Planctomycetia</taxon>
        <taxon>Pirellulales</taxon>
        <taxon>Lacipirellulaceae</taxon>
        <taxon>Posidoniimonas</taxon>
    </lineage>
</organism>
<dbReference type="PANTHER" id="PTHR40690">
    <property type="entry name" value="GLL3100 PROTEIN"/>
    <property type="match status" value="1"/>
</dbReference>
<gene>
    <name evidence="3" type="ORF">Pla123a_12220</name>
</gene>
<dbReference type="PIRSF" id="PIRSF026760">
    <property type="entry name" value="UCP026760"/>
    <property type="match status" value="1"/>
</dbReference>
<dbReference type="Gene3D" id="3.40.50.720">
    <property type="entry name" value="NAD(P)-binding Rossmann-like Domain"/>
    <property type="match status" value="1"/>
</dbReference>
<feature type="domain" description="D-glutamate N-acetyltransferase-like C-terminal" evidence="1">
    <location>
        <begin position="139"/>
        <end position="336"/>
    </location>
</feature>
<dbReference type="PANTHER" id="PTHR40690:SF1">
    <property type="entry name" value="DUF1611 DOMAIN-CONTAINING PROTEIN"/>
    <property type="match status" value="1"/>
</dbReference>
<keyword evidence="4" id="KW-1185">Reference proteome</keyword>
<reference evidence="3 4" key="1">
    <citation type="submission" date="2019-02" db="EMBL/GenBank/DDBJ databases">
        <title>Deep-cultivation of Planctomycetes and their phenomic and genomic characterization uncovers novel biology.</title>
        <authorList>
            <person name="Wiegand S."/>
            <person name="Jogler M."/>
            <person name="Boedeker C."/>
            <person name="Pinto D."/>
            <person name="Vollmers J."/>
            <person name="Rivas-Marin E."/>
            <person name="Kohn T."/>
            <person name="Peeters S.H."/>
            <person name="Heuer A."/>
            <person name="Rast P."/>
            <person name="Oberbeckmann S."/>
            <person name="Bunk B."/>
            <person name="Jeske O."/>
            <person name="Meyerdierks A."/>
            <person name="Storesund J.E."/>
            <person name="Kallscheuer N."/>
            <person name="Luecker S."/>
            <person name="Lage O.M."/>
            <person name="Pohl T."/>
            <person name="Merkel B.J."/>
            <person name="Hornburger P."/>
            <person name="Mueller R.-W."/>
            <person name="Bruemmer F."/>
            <person name="Labrenz M."/>
            <person name="Spormann A.M."/>
            <person name="Op Den Camp H."/>
            <person name="Overmann J."/>
            <person name="Amann R."/>
            <person name="Jetten M.S.M."/>
            <person name="Mascher T."/>
            <person name="Medema M.H."/>
            <person name="Devos D.P."/>
            <person name="Kaster A.-K."/>
            <person name="Ovreas L."/>
            <person name="Rohde M."/>
            <person name="Galperin M.Y."/>
            <person name="Jogler C."/>
        </authorList>
    </citation>
    <scope>NUCLEOTIDE SEQUENCE [LARGE SCALE GENOMIC DNA]</scope>
    <source>
        <strain evidence="3 4">Pla123a</strain>
    </source>
</reference>
<dbReference type="Proteomes" id="UP000318478">
    <property type="component" value="Unassembled WGS sequence"/>
</dbReference>
<dbReference type="Pfam" id="PF17396">
    <property type="entry name" value="DUF1611_N"/>
    <property type="match status" value="1"/>
</dbReference>
<dbReference type="AlphaFoldDB" id="A0A5C5YUC3"/>
<feature type="domain" description="D-glutamate N-acetyltransferase-like N-terminal" evidence="2">
    <location>
        <begin position="42"/>
        <end position="132"/>
    </location>
</feature>
<dbReference type="RefSeq" id="WP_231956340.1">
    <property type="nucleotide sequence ID" value="NZ_SJPO01000002.1"/>
</dbReference>
<dbReference type="InterPro" id="IPR027417">
    <property type="entry name" value="P-loop_NTPase"/>
</dbReference>
<dbReference type="Gene3D" id="3.40.50.300">
    <property type="entry name" value="P-loop containing nucleotide triphosphate hydrolases"/>
    <property type="match status" value="1"/>
</dbReference>
<dbReference type="InterPro" id="IPR035086">
    <property type="entry name" value="DgcN-like_C"/>
</dbReference>
<dbReference type="EMBL" id="SJPO01000002">
    <property type="protein sequence ID" value="TWT78430.1"/>
    <property type="molecule type" value="Genomic_DNA"/>
</dbReference>
<dbReference type="Pfam" id="PF07755">
    <property type="entry name" value="DUF1611"/>
    <property type="match status" value="1"/>
</dbReference>
<evidence type="ECO:0000259" key="2">
    <source>
        <dbReference type="Pfam" id="PF17396"/>
    </source>
</evidence>
<name>A0A5C5YUC3_9BACT</name>
<dbReference type="SUPFAM" id="SSF52540">
    <property type="entry name" value="P-loop containing nucleoside triphosphate hydrolases"/>
    <property type="match status" value="1"/>
</dbReference>
<evidence type="ECO:0000313" key="3">
    <source>
        <dbReference type="EMBL" id="TWT78430.1"/>
    </source>
</evidence>
<evidence type="ECO:0008006" key="5">
    <source>
        <dbReference type="Google" id="ProtNLM"/>
    </source>
</evidence>
<sequence>MATSEESIVLLTDGAASLLAAKTATSILRYRGENVVAVLDRSRAGQTTDQAFGVGGDTPIVAALSDVPDATTLTIGIAPPGGRVPEDWRAILIEAAGRGMKLVSGLHDFLSNDPEIAAAAEKSGSVIYDVRRNNERDLAKAKDLRDDCLRILTVGQDCSIGKMLTALELIKGLTARDVDAKFIATGQTGIMIEGDGCPVDCVVSDFVNGAVEKQILANQHHEVLIVEGQATISHPAYSCVSAGLLHGSTPHGMIMVYEVGRENVHGVEHVPLQPLPKLIEAHEMLAGLRMPSKVIGIAMNSRRVSEEEAAVERERMRGELGLPIADPLRHGVDELVDAIEKLRAEVKSR</sequence>
<proteinExistence type="predicted"/>